<dbReference type="RefSeq" id="WP_151067499.1">
    <property type="nucleotide sequence ID" value="NZ_CABVPL010000018.1"/>
</dbReference>
<keyword evidence="2" id="KW-1185">Reference proteome</keyword>
<reference evidence="1 2" key="1">
    <citation type="submission" date="2019-09" db="EMBL/GenBank/DDBJ databases">
        <title>Draft genome sequences of 48 bacterial type strains from the CCUG.</title>
        <authorList>
            <person name="Tunovic T."/>
            <person name="Pineiro-Iglesias B."/>
            <person name="Unosson C."/>
            <person name="Inganas E."/>
            <person name="Ohlen M."/>
            <person name="Cardew S."/>
            <person name="Jensie-Markopoulos S."/>
            <person name="Salva-Serra F."/>
            <person name="Jaen-Luchoro D."/>
            <person name="Karlsson R."/>
            <person name="Svensson-Stadler L."/>
            <person name="Chun J."/>
            <person name="Moore E."/>
        </authorList>
    </citation>
    <scope>NUCLEOTIDE SEQUENCE [LARGE SCALE GENOMIC DNA]</scope>
    <source>
        <strain evidence="1 2">CCUG 54555</strain>
    </source>
</reference>
<name>A0A6H9SG57_9BURK</name>
<organism evidence="1 2">
    <name type="scientific">Burkholderia latens</name>
    <dbReference type="NCBI Taxonomy" id="488446"/>
    <lineage>
        <taxon>Bacteria</taxon>
        <taxon>Pseudomonadati</taxon>
        <taxon>Pseudomonadota</taxon>
        <taxon>Betaproteobacteria</taxon>
        <taxon>Burkholderiales</taxon>
        <taxon>Burkholderiaceae</taxon>
        <taxon>Burkholderia</taxon>
        <taxon>Burkholderia cepacia complex</taxon>
    </lineage>
</organism>
<dbReference type="Proteomes" id="UP000430232">
    <property type="component" value="Unassembled WGS sequence"/>
</dbReference>
<dbReference type="EMBL" id="VZOJ01000111">
    <property type="protein sequence ID" value="KAB0633470.1"/>
    <property type="molecule type" value="Genomic_DNA"/>
</dbReference>
<comment type="caution">
    <text evidence="1">The sequence shown here is derived from an EMBL/GenBank/DDBJ whole genome shotgun (WGS) entry which is preliminary data.</text>
</comment>
<accession>A0A6H9SG57</accession>
<protein>
    <submittedName>
        <fullName evidence="1">Uncharacterized protein</fullName>
    </submittedName>
</protein>
<gene>
    <name evidence="1" type="ORF">F7R21_27785</name>
</gene>
<evidence type="ECO:0000313" key="2">
    <source>
        <dbReference type="Proteomes" id="UP000430232"/>
    </source>
</evidence>
<proteinExistence type="predicted"/>
<evidence type="ECO:0000313" key="1">
    <source>
        <dbReference type="EMBL" id="KAB0633470.1"/>
    </source>
</evidence>
<sequence length="152" mass="17096">MGADYRKTRPAEPLDYPFVGEFCRDSTIRRIGPRDWSEYNARNPGREKCCTPLIRIKLPRRPVVAHRARNVATQGPAPAARVPRIPLPGHFRALTDAECRAGSRAIRADCFFSVRVIPHMKTDGCEGRPFRESACGKPRMRLPGFTRRAAAP</sequence>
<dbReference type="GeneID" id="99790155"/>
<dbReference type="AlphaFoldDB" id="A0A6H9SG57"/>